<reference evidence="2" key="1">
    <citation type="journal article" date="2019" name="Int. J. Syst. Evol. Microbiol.">
        <title>The Global Catalogue of Microorganisms (GCM) 10K type strain sequencing project: providing services to taxonomists for standard genome sequencing and annotation.</title>
        <authorList>
            <consortium name="The Broad Institute Genomics Platform"/>
            <consortium name="The Broad Institute Genome Sequencing Center for Infectious Disease"/>
            <person name="Wu L."/>
            <person name="Ma J."/>
        </authorList>
    </citation>
    <scope>NUCLEOTIDE SEQUENCE [LARGE SCALE GENOMIC DNA]</scope>
    <source>
        <strain evidence="2">CGMCC 4.1467</strain>
    </source>
</reference>
<sequence length="78" mass="8702">MLWLDKLLHPTVLIIEDGTLRAAKGKLSSKTLRDLQSISSDHKIARGSLSIDGAGRVHFYKEVPEDAHQSIRNILINL</sequence>
<dbReference type="InterPro" id="IPR022090">
    <property type="entry name" value="DUF3634"/>
</dbReference>
<keyword evidence="2" id="KW-1185">Reference proteome</keyword>
<comment type="caution">
    <text evidence="1">The sequence shown here is derived from an EMBL/GenBank/DDBJ whole genome shotgun (WGS) entry which is preliminary data.</text>
</comment>
<dbReference type="Proteomes" id="UP001596472">
    <property type="component" value="Unassembled WGS sequence"/>
</dbReference>
<dbReference type="Pfam" id="PF12321">
    <property type="entry name" value="DUF3634"/>
    <property type="match status" value="1"/>
</dbReference>
<evidence type="ECO:0000313" key="2">
    <source>
        <dbReference type="Proteomes" id="UP001596472"/>
    </source>
</evidence>
<evidence type="ECO:0000313" key="1">
    <source>
        <dbReference type="EMBL" id="MFC7338252.1"/>
    </source>
</evidence>
<proteinExistence type="predicted"/>
<accession>A0ABW2LBC5</accession>
<dbReference type="RefSeq" id="WP_379713352.1">
    <property type="nucleotide sequence ID" value="NZ_JBHTBS010000007.1"/>
</dbReference>
<gene>
    <name evidence="1" type="ORF">ACFQY0_13745</name>
</gene>
<dbReference type="EMBL" id="JBHTBS010000007">
    <property type="protein sequence ID" value="MFC7338252.1"/>
    <property type="molecule type" value="Genomic_DNA"/>
</dbReference>
<name>A0ABW2LBC5_9BACT</name>
<protein>
    <submittedName>
        <fullName evidence="1">DUF3634 family protein</fullName>
    </submittedName>
</protein>
<organism evidence="1 2">
    <name type="scientific">Haloferula chungangensis</name>
    <dbReference type="NCBI Taxonomy" id="1048331"/>
    <lineage>
        <taxon>Bacteria</taxon>
        <taxon>Pseudomonadati</taxon>
        <taxon>Verrucomicrobiota</taxon>
        <taxon>Verrucomicrobiia</taxon>
        <taxon>Verrucomicrobiales</taxon>
        <taxon>Verrucomicrobiaceae</taxon>
        <taxon>Haloferula</taxon>
    </lineage>
</organism>